<reference evidence="2" key="2">
    <citation type="journal article" date="2024" name="Plant">
        <title>Genomic evolution and insights into agronomic trait innovations of Sesamum species.</title>
        <authorList>
            <person name="Miao H."/>
            <person name="Wang L."/>
            <person name="Qu L."/>
            <person name="Liu H."/>
            <person name="Sun Y."/>
            <person name="Le M."/>
            <person name="Wang Q."/>
            <person name="Wei S."/>
            <person name="Zheng Y."/>
            <person name="Lin W."/>
            <person name="Duan Y."/>
            <person name="Cao H."/>
            <person name="Xiong S."/>
            <person name="Wang X."/>
            <person name="Wei L."/>
            <person name="Li C."/>
            <person name="Ma Q."/>
            <person name="Ju M."/>
            <person name="Zhao R."/>
            <person name="Li G."/>
            <person name="Mu C."/>
            <person name="Tian Q."/>
            <person name="Mei H."/>
            <person name="Zhang T."/>
            <person name="Gao T."/>
            <person name="Zhang H."/>
        </authorList>
    </citation>
    <scope>NUCLEOTIDE SEQUENCE</scope>
    <source>
        <strain evidence="2">G02</strain>
    </source>
</reference>
<evidence type="ECO:0000313" key="2">
    <source>
        <dbReference type="EMBL" id="KAL0440641.1"/>
    </source>
</evidence>
<dbReference type="EMBL" id="JACGWJ010000001">
    <property type="protein sequence ID" value="KAL0440641.1"/>
    <property type="molecule type" value="Genomic_DNA"/>
</dbReference>
<reference evidence="2" key="1">
    <citation type="submission" date="2020-06" db="EMBL/GenBank/DDBJ databases">
        <authorList>
            <person name="Li T."/>
            <person name="Hu X."/>
            <person name="Zhang T."/>
            <person name="Song X."/>
            <person name="Zhang H."/>
            <person name="Dai N."/>
            <person name="Sheng W."/>
            <person name="Hou X."/>
            <person name="Wei L."/>
        </authorList>
    </citation>
    <scope>NUCLEOTIDE SEQUENCE</scope>
    <source>
        <strain evidence="2">G02</strain>
        <tissue evidence="2">Leaf</tissue>
    </source>
</reference>
<comment type="caution">
    <text evidence="2">The sequence shown here is derived from an EMBL/GenBank/DDBJ whole genome shotgun (WGS) entry which is preliminary data.</text>
</comment>
<proteinExistence type="predicted"/>
<gene>
    <name evidence="2" type="ORF">Sradi_0003000</name>
</gene>
<protein>
    <submittedName>
        <fullName evidence="2">Uncharacterized protein</fullName>
    </submittedName>
</protein>
<name>A0AAW2WIZ1_SESRA</name>
<accession>A0AAW2WIZ1</accession>
<dbReference type="AlphaFoldDB" id="A0AAW2WIZ1"/>
<sequence length="100" mass="10934">MAGGAVQGQRRSRDVLEAVGGTPKTREQQRRTCTFFSSLRPQTCSICRCQQLAAGKGAEYSVSAPRPTTQLLDHHSLATPLLLCPHHQSRRVTTCVIGCR</sequence>
<evidence type="ECO:0000256" key="1">
    <source>
        <dbReference type="SAM" id="MobiDB-lite"/>
    </source>
</evidence>
<feature type="region of interest" description="Disordered" evidence="1">
    <location>
        <begin position="1"/>
        <end position="28"/>
    </location>
</feature>
<organism evidence="2">
    <name type="scientific">Sesamum radiatum</name>
    <name type="common">Black benniseed</name>
    <dbReference type="NCBI Taxonomy" id="300843"/>
    <lineage>
        <taxon>Eukaryota</taxon>
        <taxon>Viridiplantae</taxon>
        <taxon>Streptophyta</taxon>
        <taxon>Embryophyta</taxon>
        <taxon>Tracheophyta</taxon>
        <taxon>Spermatophyta</taxon>
        <taxon>Magnoliopsida</taxon>
        <taxon>eudicotyledons</taxon>
        <taxon>Gunneridae</taxon>
        <taxon>Pentapetalae</taxon>
        <taxon>asterids</taxon>
        <taxon>lamiids</taxon>
        <taxon>Lamiales</taxon>
        <taxon>Pedaliaceae</taxon>
        <taxon>Sesamum</taxon>
    </lineage>
</organism>